<gene>
    <name evidence="4" type="ORF">PRVXH_002496</name>
</gene>
<dbReference type="InterPro" id="IPR002491">
    <property type="entry name" value="ABC_transptr_periplasmic_BD"/>
</dbReference>
<keyword evidence="4" id="KW-0675">Receptor</keyword>
<keyword evidence="2" id="KW-0732">Signal</keyword>
<reference evidence="4" key="2">
    <citation type="submission" date="2024-06" db="EMBL/GenBank/DDBJ databases">
        <authorList>
            <person name="Petrova K.O."/>
            <person name="Toshchakov S.V."/>
            <person name="Boltjanskaja Y.V."/>
            <person name="Kevbrin V.V."/>
        </authorList>
    </citation>
    <scope>NUCLEOTIDE SEQUENCE</scope>
    <source>
        <strain evidence="4">Z-710</strain>
    </source>
</reference>
<dbReference type="Pfam" id="PF01497">
    <property type="entry name" value="Peripla_BP_2"/>
    <property type="match status" value="1"/>
</dbReference>
<feature type="domain" description="Fe/B12 periplasmic-binding" evidence="3">
    <location>
        <begin position="2"/>
        <end position="264"/>
    </location>
</feature>
<dbReference type="GO" id="GO:0071281">
    <property type="term" value="P:cellular response to iron ion"/>
    <property type="evidence" value="ECO:0007669"/>
    <property type="project" value="TreeGrafter"/>
</dbReference>
<evidence type="ECO:0000313" key="4">
    <source>
        <dbReference type="EMBL" id="XCI28535.1"/>
    </source>
</evidence>
<reference evidence="4" key="1">
    <citation type="journal article" date="2018" name="Antonie Van Leeuwenhoek">
        <title>Proteinivorax hydrogeniformans sp. nov., an anaerobic, haloalkaliphilic bacterium fermenting proteinaceous compounds with high hydrogen production.</title>
        <authorList>
            <person name="Boltyanskaya Y."/>
            <person name="Detkova E."/>
            <person name="Pimenov N."/>
            <person name="Kevbrin V."/>
        </authorList>
    </citation>
    <scope>NUCLEOTIDE SEQUENCE</scope>
    <source>
        <strain evidence="4">Z-710</strain>
    </source>
</reference>
<comment type="similarity">
    <text evidence="1">Belongs to the bacterial solute-binding protein 8 family.</text>
</comment>
<evidence type="ECO:0000256" key="2">
    <source>
        <dbReference type="ARBA" id="ARBA00022729"/>
    </source>
</evidence>
<sequence>MRIISLIPSITESFYYLNLQHNLVGVTEHCNYPPEAACKDKVGTFGAPDIIKIFGLAPDVIYLDGTVHKKEIELLKKRQIKVIDASVSKVYDIFKIMRNIAKVCNINSAEQTVDELKKRLAEVQRKPNARKIRVLRVMYKEPLIVPGPLTYQYEALKIIGARQMELPLKDGYTEVKLKEIQKFDPEVILYCGVEKEKQPPQRCKSCSLELPLCHRTACDVISKDWLGITAVKNNRAYPISCSTLCRPGPRLINNLVSISKLIHS</sequence>
<dbReference type="RefSeq" id="WP_353893089.1">
    <property type="nucleotide sequence ID" value="NZ_CP159485.1"/>
</dbReference>
<dbReference type="PROSITE" id="PS50983">
    <property type="entry name" value="FE_B12_PBP"/>
    <property type="match status" value="1"/>
</dbReference>
<dbReference type="InterPro" id="IPR054828">
    <property type="entry name" value="Vit_B12_bind_prot"/>
</dbReference>
<dbReference type="InterPro" id="IPR050902">
    <property type="entry name" value="ABC_Transporter_SBP"/>
</dbReference>
<dbReference type="NCBIfam" id="NF038402">
    <property type="entry name" value="TroA_like"/>
    <property type="match status" value="1"/>
</dbReference>
<dbReference type="PANTHER" id="PTHR30535:SF34">
    <property type="entry name" value="MOLYBDATE-BINDING PROTEIN MOLA"/>
    <property type="match status" value="1"/>
</dbReference>
<accession>A0AAU8HSJ1</accession>
<evidence type="ECO:0000259" key="3">
    <source>
        <dbReference type="PROSITE" id="PS50983"/>
    </source>
</evidence>
<proteinExistence type="inferred from homology"/>
<organism evidence="4">
    <name type="scientific">Proteinivorax hydrogeniformans</name>
    <dbReference type="NCBI Taxonomy" id="1826727"/>
    <lineage>
        <taxon>Bacteria</taxon>
        <taxon>Bacillati</taxon>
        <taxon>Bacillota</taxon>
        <taxon>Clostridia</taxon>
        <taxon>Eubacteriales</taxon>
        <taxon>Proteinivoracaceae</taxon>
        <taxon>Proteinivorax</taxon>
    </lineage>
</organism>
<dbReference type="Gene3D" id="3.40.50.1980">
    <property type="entry name" value="Nitrogenase molybdenum iron protein domain"/>
    <property type="match status" value="2"/>
</dbReference>
<name>A0AAU8HSJ1_9FIRM</name>
<dbReference type="AlphaFoldDB" id="A0AAU8HSJ1"/>
<dbReference type="SUPFAM" id="SSF53807">
    <property type="entry name" value="Helical backbone' metal receptor"/>
    <property type="match status" value="1"/>
</dbReference>
<dbReference type="PANTHER" id="PTHR30535">
    <property type="entry name" value="VITAMIN B12-BINDING PROTEIN"/>
    <property type="match status" value="1"/>
</dbReference>
<protein>
    <submittedName>
        <fullName evidence="4">Helical backbone metal receptor</fullName>
    </submittedName>
</protein>
<dbReference type="EMBL" id="CP159485">
    <property type="protein sequence ID" value="XCI28535.1"/>
    <property type="molecule type" value="Genomic_DNA"/>
</dbReference>
<evidence type="ECO:0000256" key="1">
    <source>
        <dbReference type="ARBA" id="ARBA00008814"/>
    </source>
</evidence>